<dbReference type="InterPro" id="IPR011333">
    <property type="entry name" value="SKP1/BTB/POZ_sf"/>
</dbReference>
<sequence>MSSPAKRQRTENASITRENAPIKHSDLWIDDGNVVLQAGNIQFRVHWGVLARNSSIFRGMRGLPQPLEQPSVEGCLVVELSDDPSDVEYLLNTLYTPSALFDLFGRRALTSDCRTFVEQKRLPLPVVGALIRLGRKYDFKALLDSAVARVSAECPTTLAEYDKVPLTFKTIEWYRGAEFDLLALVSENNMFAALPCACYHVVYSVGTPAEFFDGILKEDGTRTSLSHVDLRRCVLGHHKLVLKQFEPGYLFGWTRKWEYNDCTSSVVCGTSREVVLETYMEDHDVWALTNPSCLSENEFCTACTEHVTECIAIGRKNMWEELPEIFDLPGWIS</sequence>
<dbReference type="Proteomes" id="UP000623467">
    <property type="component" value="Unassembled WGS sequence"/>
</dbReference>
<protein>
    <submittedName>
        <fullName evidence="2">BTB domain-containing protein</fullName>
    </submittedName>
</protein>
<proteinExistence type="predicted"/>
<dbReference type="PROSITE" id="PS50097">
    <property type="entry name" value="BTB"/>
    <property type="match status" value="1"/>
</dbReference>
<dbReference type="Gene3D" id="3.30.710.10">
    <property type="entry name" value="Potassium Channel Kv1.1, Chain A"/>
    <property type="match status" value="1"/>
</dbReference>
<evidence type="ECO:0000313" key="3">
    <source>
        <dbReference type="Proteomes" id="UP000623467"/>
    </source>
</evidence>
<organism evidence="2 3">
    <name type="scientific">Mycena sanguinolenta</name>
    <dbReference type="NCBI Taxonomy" id="230812"/>
    <lineage>
        <taxon>Eukaryota</taxon>
        <taxon>Fungi</taxon>
        <taxon>Dikarya</taxon>
        <taxon>Basidiomycota</taxon>
        <taxon>Agaricomycotina</taxon>
        <taxon>Agaricomycetes</taxon>
        <taxon>Agaricomycetidae</taxon>
        <taxon>Agaricales</taxon>
        <taxon>Marasmiineae</taxon>
        <taxon>Mycenaceae</taxon>
        <taxon>Mycena</taxon>
    </lineage>
</organism>
<reference evidence="2" key="1">
    <citation type="submission" date="2020-05" db="EMBL/GenBank/DDBJ databases">
        <title>Mycena genomes resolve the evolution of fungal bioluminescence.</title>
        <authorList>
            <person name="Tsai I.J."/>
        </authorList>
    </citation>
    <scope>NUCLEOTIDE SEQUENCE</scope>
    <source>
        <strain evidence="2">160909Yilan</strain>
    </source>
</reference>
<keyword evidence="3" id="KW-1185">Reference proteome</keyword>
<feature type="domain" description="BTB" evidence="1">
    <location>
        <begin position="32"/>
        <end position="96"/>
    </location>
</feature>
<dbReference type="CDD" id="cd18186">
    <property type="entry name" value="BTB_POZ_ZBTB_KLHL-like"/>
    <property type="match status" value="1"/>
</dbReference>
<dbReference type="InterPro" id="IPR000210">
    <property type="entry name" value="BTB/POZ_dom"/>
</dbReference>
<dbReference type="EMBL" id="JACAZH010000004">
    <property type="protein sequence ID" value="KAF7370393.1"/>
    <property type="molecule type" value="Genomic_DNA"/>
</dbReference>
<evidence type="ECO:0000259" key="1">
    <source>
        <dbReference type="PROSITE" id="PS50097"/>
    </source>
</evidence>
<name>A0A8H7DFK6_9AGAR</name>
<dbReference type="OrthoDB" id="3027208at2759"/>
<gene>
    <name evidence="2" type="ORF">MSAN_00670800</name>
</gene>
<dbReference type="AlphaFoldDB" id="A0A8H7DFK6"/>
<evidence type="ECO:0000313" key="2">
    <source>
        <dbReference type="EMBL" id="KAF7370393.1"/>
    </source>
</evidence>
<dbReference type="SMART" id="SM00225">
    <property type="entry name" value="BTB"/>
    <property type="match status" value="1"/>
</dbReference>
<accession>A0A8H7DFK6</accession>
<dbReference type="Pfam" id="PF00651">
    <property type="entry name" value="BTB"/>
    <property type="match status" value="1"/>
</dbReference>
<dbReference type="SUPFAM" id="SSF54695">
    <property type="entry name" value="POZ domain"/>
    <property type="match status" value="1"/>
</dbReference>
<comment type="caution">
    <text evidence="2">The sequence shown here is derived from an EMBL/GenBank/DDBJ whole genome shotgun (WGS) entry which is preliminary data.</text>
</comment>